<dbReference type="Proteomes" id="UP000276864">
    <property type="component" value="Unassembled WGS sequence"/>
</dbReference>
<keyword evidence="5" id="KW-0812">Transmembrane</keyword>
<organism evidence="7 8">
    <name type="scientific">Hortaea werneckii</name>
    <name type="common">Black yeast</name>
    <name type="synonym">Cladosporium werneckii</name>
    <dbReference type="NCBI Taxonomy" id="91943"/>
    <lineage>
        <taxon>Eukaryota</taxon>
        <taxon>Fungi</taxon>
        <taxon>Dikarya</taxon>
        <taxon>Ascomycota</taxon>
        <taxon>Pezizomycotina</taxon>
        <taxon>Dothideomycetes</taxon>
        <taxon>Dothideomycetidae</taxon>
        <taxon>Mycosphaerellales</taxon>
        <taxon>Teratosphaeriaceae</taxon>
        <taxon>Hortaea</taxon>
    </lineage>
</organism>
<dbReference type="AlphaFoldDB" id="A0A3M7ASK2"/>
<protein>
    <recommendedName>
        <fullName evidence="10">Peroxisomal biogenesis factor 11</fullName>
    </recommendedName>
</protein>
<dbReference type="Pfam" id="PF05648">
    <property type="entry name" value="PEX11"/>
    <property type="match status" value="1"/>
</dbReference>
<keyword evidence="5" id="KW-1133">Transmembrane helix</keyword>
<dbReference type="GO" id="GO:0005778">
    <property type="term" value="C:peroxisomal membrane"/>
    <property type="evidence" value="ECO:0007669"/>
    <property type="project" value="UniProtKB-SubCell"/>
</dbReference>
<name>A0A3M7ASK2_HORWE</name>
<evidence type="ECO:0000256" key="5">
    <source>
        <dbReference type="SAM" id="Phobius"/>
    </source>
</evidence>
<keyword evidence="3" id="KW-0576">Peroxisome</keyword>
<evidence type="ECO:0000313" key="6">
    <source>
        <dbReference type="EMBL" id="RMX96727.1"/>
    </source>
</evidence>
<dbReference type="EMBL" id="QWIM01000852">
    <property type="protein sequence ID" value="RMY30399.1"/>
    <property type="molecule type" value="Genomic_DNA"/>
</dbReference>
<dbReference type="Proteomes" id="UP000282582">
    <property type="component" value="Unassembled WGS sequence"/>
</dbReference>
<keyword evidence="2 5" id="KW-0472">Membrane</keyword>
<evidence type="ECO:0000313" key="8">
    <source>
        <dbReference type="Proteomes" id="UP000276864"/>
    </source>
</evidence>
<evidence type="ECO:0000256" key="2">
    <source>
        <dbReference type="ARBA" id="ARBA00023136"/>
    </source>
</evidence>
<reference evidence="8 9" key="1">
    <citation type="journal article" date="2018" name="BMC Genomics">
        <title>Genomic evidence for intraspecific hybridization in a clonal and extremely halotolerant yeast.</title>
        <authorList>
            <person name="Gostincar C."/>
            <person name="Stajich J.E."/>
            <person name="Zupancic J."/>
            <person name="Zalar P."/>
            <person name="Gunde-Cimerman N."/>
        </authorList>
    </citation>
    <scope>NUCLEOTIDE SEQUENCE [LARGE SCALE GENOMIC DNA]</scope>
    <source>
        <strain evidence="7 8">EXF-6651</strain>
        <strain evidence="6 9">EXF-6654</strain>
    </source>
</reference>
<gene>
    <name evidence="7" type="ORF">D0866_08026</name>
    <name evidence="6" type="ORF">D0868_11028</name>
</gene>
<evidence type="ECO:0000256" key="3">
    <source>
        <dbReference type="ARBA" id="ARBA00023140"/>
    </source>
</evidence>
<evidence type="ECO:0000256" key="4">
    <source>
        <dbReference type="ARBA" id="ARBA00046271"/>
    </source>
</evidence>
<feature type="transmembrane region" description="Helical" evidence="5">
    <location>
        <begin position="128"/>
        <end position="147"/>
    </location>
</feature>
<evidence type="ECO:0008006" key="10">
    <source>
        <dbReference type="Google" id="ProtNLM"/>
    </source>
</evidence>
<proteinExistence type="predicted"/>
<dbReference type="PANTHER" id="PTHR12652">
    <property type="entry name" value="PEROXISOMAL BIOGENESIS FACTOR 11"/>
    <property type="match status" value="1"/>
</dbReference>
<sequence length="244" mass="27043">MVADAIAYHPAVAHYNRFVATTVQYFSRFLAWYTYRTNSPASTVALFDGVKKNFGSVRKAMRLGKFVEHFKAAAVAADAKGMDPVLKFLAVGRQLGYAFYMSFDAMTYFDSVGVRKFDGAARLQREAYRAWLAGLLCNVIAGVYTLYNLQMAAKKSKDSQDAEKAVELKKLEKYVLFWTFNDDVRTDRVFRERSATQLQLISDLCDCTVPSSGLGAVNFDDGIVGLAGTVSSMIGLYAAWAKTA</sequence>
<evidence type="ECO:0000313" key="9">
    <source>
        <dbReference type="Proteomes" id="UP000282582"/>
    </source>
</evidence>
<dbReference type="EMBL" id="QWIK01001191">
    <property type="protein sequence ID" value="RMX96727.1"/>
    <property type="molecule type" value="Genomic_DNA"/>
</dbReference>
<dbReference type="VEuPathDB" id="FungiDB:BTJ68_06128"/>
<comment type="subcellular location">
    <subcellularLocation>
        <location evidence="4">Peroxisome membrane</location>
    </subcellularLocation>
</comment>
<dbReference type="PANTHER" id="PTHR12652:SF50">
    <property type="entry name" value="PEROXIN 11"/>
    <property type="match status" value="1"/>
</dbReference>
<evidence type="ECO:0000313" key="7">
    <source>
        <dbReference type="EMBL" id="RMY30399.1"/>
    </source>
</evidence>
<accession>A0A3M7ASK2</accession>
<comment type="caution">
    <text evidence="7">The sequence shown here is derived from an EMBL/GenBank/DDBJ whole genome shotgun (WGS) entry which is preliminary data.</text>
</comment>
<dbReference type="InterPro" id="IPR008733">
    <property type="entry name" value="PEX11"/>
</dbReference>
<evidence type="ECO:0000256" key="1">
    <source>
        <dbReference type="ARBA" id="ARBA00022593"/>
    </source>
</evidence>
<dbReference type="GO" id="GO:0016559">
    <property type="term" value="P:peroxisome fission"/>
    <property type="evidence" value="ECO:0007669"/>
    <property type="project" value="InterPro"/>
</dbReference>
<keyword evidence="1" id="KW-0962">Peroxisome biogenesis</keyword>